<evidence type="ECO:0000259" key="5">
    <source>
        <dbReference type="PROSITE" id="PS51352"/>
    </source>
</evidence>
<comment type="caution">
    <text evidence="6">The sequence shown here is derived from an EMBL/GenBank/DDBJ whole genome shotgun (WGS) entry which is preliminary data.</text>
</comment>
<dbReference type="Gene3D" id="3.40.30.10">
    <property type="entry name" value="Glutaredoxin"/>
    <property type="match status" value="1"/>
</dbReference>
<dbReference type="GO" id="GO:0030313">
    <property type="term" value="C:cell envelope"/>
    <property type="evidence" value="ECO:0007669"/>
    <property type="project" value="UniProtKB-SubCell"/>
</dbReference>
<dbReference type="PROSITE" id="PS51352">
    <property type="entry name" value="THIOREDOXIN_2"/>
    <property type="match status" value="1"/>
</dbReference>
<dbReference type="InterPro" id="IPR013740">
    <property type="entry name" value="Redoxin"/>
</dbReference>
<evidence type="ECO:0000313" key="7">
    <source>
        <dbReference type="Proteomes" id="UP000621516"/>
    </source>
</evidence>
<dbReference type="PANTHER" id="PTHR42852">
    <property type="entry name" value="THIOL:DISULFIDE INTERCHANGE PROTEIN DSBE"/>
    <property type="match status" value="1"/>
</dbReference>
<dbReference type="GO" id="GO:0016491">
    <property type="term" value="F:oxidoreductase activity"/>
    <property type="evidence" value="ECO:0007669"/>
    <property type="project" value="InterPro"/>
</dbReference>
<dbReference type="Proteomes" id="UP000621516">
    <property type="component" value="Unassembled WGS sequence"/>
</dbReference>
<evidence type="ECO:0000256" key="4">
    <source>
        <dbReference type="ARBA" id="ARBA00023284"/>
    </source>
</evidence>
<feature type="domain" description="Thioredoxin" evidence="5">
    <location>
        <begin position="314"/>
        <end position="458"/>
    </location>
</feature>
<evidence type="ECO:0000256" key="1">
    <source>
        <dbReference type="ARBA" id="ARBA00004196"/>
    </source>
</evidence>
<evidence type="ECO:0000256" key="2">
    <source>
        <dbReference type="ARBA" id="ARBA00022748"/>
    </source>
</evidence>
<gene>
    <name evidence="6" type="ORF">ICJ85_01485</name>
</gene>
<dbReference type="GO" id="GO:0017004">
    <property type="term" value="P:cytochrome complex assembly"/>
    <property type="evidence" value="ECO:0007669"/>
    <property type="project" value="UniProtKB-KW"/>
</dbReference>
<dbReference type="SUPFAM" id="SSF52833">
    <property type="entry name" value="Thioredoxin-like"/>
    <property type="match status" value="1"/>
</dbReference>
<sequence length="458" mass="52258">MKKLLILSTAVAMIACKETPKVDYALIGGTITNFKTNTKVTINTPDGSVKEDLMVADNGTFTDTLNTNKNLYALYDGKTPIYLYVEPGFNLNINYDINDVQNSLAITGKGAEINNYLIAKRKEEGELFGNPRETYQLNEADYKTKIATVKEELTKLLNETTGLPEAFKAKELRNINYFYLSLHNNYENAHRALTQNPTFKVSDDFLKELDNVDFSNIEDFKYSTYYKNLVSNHYGKQAQELAEKDAIDYSIAYLKTIAPITTPEMKNTLAFEFADQYIGRAKDVEAFYNLYIDNSTNEENNEVIKEKYNKLMALAKGKPSPNFTDYVNYEGGKTSLADLKGKYVYVDVWATWCGPCKREIPFLKEVEEKFHDKNIEFVSISIDQQKDFEKWKSMVAEKELKGVQLFADSDWKSSFVQEYQINGIPRFILIDPNGNIVNSNAPRPSNPELTELFTSLDI</sequence>
<dbReference type="InterPro" id="IPR050553">
    <property type="entry name" value="Thioredoxin_ResA/DsbE_sf"/>
</dbReference>
<dbReference type="CDD" id="cd02966">
    <property type="entry name" value="TlpA_like_family"/>
    <property type="match status" value="1"/>
</dbReference>
<evidence type="ECO:0000313" key="6">
    <source>
        <dbReference type="EMBL" id="MBD0822680.1"/>
    </source>
</evidence>
<accession>A0A8J6PP11</accession>
<proteinExistence type="predicted"/>
<protein>
    <submittedName>
        <fullName evidence="6">TlpA family protein disulfide reductase</fullName>
    </submittedName>
</protein>
<dbReference type="EMBL" id="JACVXD010000001">
    <property type="protein sequence ID" value="MBD0822680.1"/>
    <property type="molecule type" value="Genomic_DNA"/>
</dbReference>
<dbReference type="RefSeq" id="WP_188221995.1">
    <property type="nucleotide sequence ID" value="NZ_JACVXD010000001.1"/>
</dbReference>
<keyword evidence="2" id="KW-0201">Cytochrome c-type biogenesis</keyword>
<comment type="subcellular location">
    <subcellularLocation>
        <location evidence="1">Cell envelope</location>
    </subcellularLocation>
</comment>
<reference evidence="6 7" key="1">
    <citation type="journal article" date="2018" name="J. Microbiol.">
        <title>Aestuariibaculum marinum sp. nov., a marine bacterium isolated from seawater in South Korea.</title>
        <authorList>
            <person name="Choi J."/>
            <person name="Lee D."/>
            <person name="Jang J.H."/>
            <person name="Cha S."/>
            <person name="Seo T."/>
        </authorList>
    </citation>
    <scope>NUCLEOTIDE SEQUENCE [LARGE SCALE GENOMIC DNA]</scope>
    <source>
        <strain evidence="6 7">IP7</strain>
    </source>
</reference>
<keyword evidence="4" id="KW-0676">Redox-active center</keyword>
<dbReference type="PROSITE" id="PS51257">
    <property type="entry name" value="PROKAR_LIPOPROTEIN"/>
    <property type="match status" value="1"/>
</dbReference>
<name>A0A8J6PP11_9FLAO</name>
<dbReference type="InterPro" id="IPR036249">
    <property type="entry name" value="Thioredoxin-like_sf"/>
</dbReference>
<dbReference type="AlphaFoldDB" id="A0A8J6PP11"/>
<keyword evidence="3" id="KW-1015">Disulfide bond</keyword>
<keyword evidence="7" id="KW-1185">Reference proteome</keyword>
<dbReference type="InterPro" id="IPR013766">
    <property type="entry name" value="Thioredoxin_domain"/>
</dbReference>
<organism evidence="6 7">
    <name type="scientific">Aestuariibaculum marinum</name>
    <dbReference type="NCBI Taxonomy" id="2683592"/>
    <lineage>
        <taxon>Bacteria</taxon>
        <taxon>Pseudomonadati</taxon>
        <taxon>Bacteroidota</taxon>
        <taxon>Flavobacteriia</taxon>
        <taxon>Flavobacteriales</taxon>
        <taxon>Flavobacteriaceae</taxon>
    </lineage>
</organism>
<evidence type="ECO:0000256" key="3">
    <source>
        <dbReference type="ARBA" id="ARBA00023157"/>
    </source>
</evidence>
<dbReference type="Pfam" id="PF08534">
    <property type="entry name" value="Redoxin"/>
    <property type="match status" value="1"/>
</dbReference>
<dbReference type="PANTHER" id="PTHR42852:SF6">
    <property type="entry name" value="THIOL:DISULFIDE INTERCHANGE PROTEIN DSBE"/>
    <property type="match status" value="1"/>
</dbReference>